<dbReference type="PANTHER" id="PTHR21974">
    <property type="entry name" value="RE15880P"/>
    <property type="match status" value="1"/>
</dbReference>
<reference evidence="3" key="2">
    <citation type="submission" date="2023-06" db="EMBL/GenBank/DDBJ databases">
        <authorList>
            <consortium name="Lawrence Berkeley National Laboratory"/>
            <person name="Haridas S."/>
            <person name="Hensen N."/>
            <person name="Bonometti L."/>
            <person name="Westerberg I."/>
            <person name="Brannstrom I.O."/>
            <person name="Guillou S."/>
            <person name="Cros-Aarteil S."/>
            <person name="Calhoun S."/>
            <person name="Kuo A."/>
            <person name="Mondo S."/>
            <person name="Pangilinan J."/>
            <person name="Riley R."/>
            <person name="Labutti K."/>
            <person name="Andreopoulos B."/>
            <person name="Lipzen A."/>
            <person name="Chen C."/>
            <person name="Yanf M."/>
            <person name="Daum C."/>
            <person name="Ng V."/>
            <person name="Clum A."/>
            <person name="Steindorff A."/>
            <person name="Ohm R."/>
            <person name="Martin F."/>
            <person name="Silar P."/>
            <person name="Natvig D."/>
            <person name="Lalanne C."/>
            <person name="Gautier V."/>
            <person name="Ament-Velasquez S.L."/>
            <person name="Kruys A."/>
            <person name="Hutchinson M.I."/>
            <person name="Powell A.J."/>
            <person name="Barry K."/>
            <person name="Miller A.N."/>
            <person name="Grigoriev I.V."/>
            <person name="Debuchy R."/>
            <person name="Gladieux P."/>
            <person name="Thoren M.H."/>
            <person name="Johannesson H."/>
        </authorList>
    </citation>
    <scope>NUCLEOTIDE SEQUENCE</scope>
    <source>
        <strain evidence="3">CBS 118394</strain>
    </source>
</reference>
<feature type="coiled-coil region" evidence="1">
    <location>
        <begin position="306"/>
        <end position="347"/>
    </location>
</feature>
<name>A0AAE0HSR3_9PEZI</name>
<sequence>MASRSETETKLLQASAKNAELLRILAQTDHASPALAQQNRFVAELQANIDASEKRKVAADNKRKKELKDHEKFRDSVMRRFAYKATGKTAKFEAKAAKEETEYFEALQEEHREEEVNRNLRARLAEAQQVVSELEEEVRRHNKAQRELDTLYESIFKGTTPGFPEEDEKENSLTSATRDYQDCKSRAESEQHAVRLLMEAQYRMRSALGAVDEALSHSRMDMFGGGTFTDMMERNALHRAETETMGARMLVLQAQKFAPPGAIPELPPVEINHGNIMRDVFFDNVFTDMQFHEEIKASRWRVEQAARALDATVARAQERNKDLGDELRQRESGVQAMRAALQKAREEAFRSVIFS</sequence>
<evidence type="ECO:0000313" key="4">
    <source>
        <dbReference type="Proteomes" id="UP001283341"/>
    </source>
</evidence>
<feature type="region of interest" description="Disordered" evidence="2">
    <location>
        <begin position="158"/>
        <end position="180"/>
    </location>
</feature>
<evidence type="ECO:0000256" key="2">
    <source>
        <dbReference type="SAM" id="MobiDB-lite"/>
    </source>
</evidence>
<evidence type="ECO:0000313" key="3">
    <source>
        <dbReference type="EMBL" id="KAK3312189.1"/>
    </source>
</evidence>
<proteinExistence type="predicted"/>
<accession>A0AAE0HSR3</accession>
<dbReference type="Proteomes" id="UP001283341">
    <property type="component" value="Unassembled WGS sequence"/>
</dbReference>
<keyword evidence="1" id="KW-0175">Coiled coil</keyword>
<feature type="coiled-coil region" evidence="1">
    <location>
        <begin position="110"/>
        <end position="154"/>
    </location>
</feature>
<organism evidence="3 4">
    <name type="scientific">Apodospora peruviana</name>
    <dbReference type="NCBI Taxonomy" id="516989"/>
    <lineage>
        <taxon>Eukaryota</taxon>
        <taxon>Fungi</taxon>
        <taxon>Dikarya</taxon>
        <taxon>Ascomycota</taxon>
        <taxon>Pezizomycotina</taxon>
        <taxon>Sordariomycetes</taxon>
        <taxon>Sordariomycetidae</taxon>
        <taxon>Sordariales</taxon>
        <taxon>Lasiosphaeriaceae</taxon>
        <taxon>Apodospora</taxon>
    </lineage>
</organism>
<protein>
    <submittedName>
        <fullName evidence="3">Uncharacterized protein</fullName>
    </submittedName>
</protein>
<gene>
    <name evidence="3" type="ORF">B0H66DRAFT_486442</name>
</gene>
<evidence type="ECO:0000256" key="1">
    <source>
        <dbReference type="SAM" id="Coils"/>
    </source>
</evidence>
<keyword evidence="4" id="KW-1185">Reference proteome</keyword>
<dbReference type="AlphaFoldDB" id="A0AAE0HSR3"/>
<comment type="caution">
    <text evidence="3">The sequence shown here is derived from an EMBL/GenBank/DDBJ whole genome shotgun (WGS) entry which is preliminary data.</text>
</comment>
<feature type="coiled-coil region" evidence="1">
    <location>
        <begin position="35"/>
        <end position="62"/>
    </location>
</feature>
<dbReference type="PANTHER" id="PTHR21974:SF2">
    <property type="entry name" value="RE15880P"/>
    <property type="match status" value="1"/>
</dbReference>
<reference evidence="3" key="1">
    <citation type="journal article" date="2023" name="Mol. Phylogenet. Evol.">
        <title>Genome-scale phylogeny and comparative genomics of the fungal order Sordariales.</title>
        <authorList>
            <person name="Hensen N."/>
            <person name="Bonometti L."/>
            <person name="Westerberg I."/>
            <person name="Brannstrom I.O."/>
            <person name="Guillou S."/>
            <person name="Cros-Aarteil S."/>
            <person name="Calhoun S."/>
            <person name="Haridas S."/>
            <person name="Kuo A."/>
            <person name="Mondo S."/>
            <person name="Pangilinan J."/>
            <person name="Riley R."/>
            <person name="LaButti K."/>
            <person name="Andreopoulos B."/>
            <person name="Lipzen A."/>
            <person name="Chen C."/>
            <person name="Yan M."/>
            <person name="Daum C."/>
            <person name="Ng V."/>
            <person name="Clum A."/>
            <person name="Steindorff A."/>
            <person name="Ohm R.A."/>
            <person name="Martin F."/>
            <person name="Silar P."/>
            <person name="Natvig D.O."/>
            <person name="Lalanne C."/>
            <person name="Gautier V."/>
            <person name="Ament-Velasquez S.L."/>
            <person name="Kruys A."/>
            <person name="Hutchinson M.I."/>
            <person name="Powell A.J."/>
            <person name="Barry K."/>
            <person name="Miller A.N."/>
            <person name="Grigoriev I.V."/>
            <person name="Debuchy R."/>
            <person name="Gladieux P."/>
            <person name="Hiltunen Thoren M."/>
            <person name="Johannesson H."/>
        </authorList>
    </citation>
    <scope>NUCLEOTIDE SEQUENCE</scope>
    <source>
        <strain evidence="3">CBS 118394</strain>
    </source>
</reference>
<dbReference type="EMBL" id="JAUEDM010000009">
    <property type="protein sequence ID" value="KAK3312189.1"/>
    <property type="molecule type" value="Genomic_DNA"/>
</dbReference>